<dbReference type="SMART" id="SM00530">
    <property type="entry name" value="HTH_XRE"/>
    <property type="match status" value="1"/>
</dbReference>
<comment type="caution">
    <text evidence="2">The sequence shown here is derived from an EMBL/GenBank/DDBJ whole genome shotgun (WGS) entry which is preliminary data.</text>
</comment>
<keyword evidence="3" id="KW-1185">Reference proteome</keyword>
<gene>
    <name evidence="2" type="ORF">GCM10007901_24280</name>
</gene>
<organism evidence="2 3">
    <name type="scientific">Dyella acidisoli</name>
    <dbReference type="NCBI Taxonomy" id="1867834"/>
    <lineage>
        <taxon>Bacteria</taxon>
        <taxon>Pseudomonadati</taxon>
        <taxon>Pseudomonadota</taxon>
        <taxon>Gammaproteobacteria</taxon>
        <taxon>Lysobacterales</taxon>
        <taxon>Rhodanobacteraceae</taxon>
        <taxon>Dyella</taxon>
    </lineage>
</organism>
<protein>
    <recommendedName>
        <fullName evidence="1">HTH cro/C1-type domain-containing protein</fullName>
    </recommendedName>
</protein>
<proteinExistence type="predicted"/>
<evidence type="ECO:0000259" key="1">
    <source>
        <dbReference type="PROSITE" id="PS50943"/>
    </source>
</evidence>
<name>A0ABQ5XQ25_9GAMM</name>
<dbReference type="Proteomes" id="UP001156670">
    <property type="component" value="Unassembled WGS sequence"/>
</dbReference>
<evidence type="ECO:0000313" key="3">
    <source>
        <dbReference type="Proteomes" id="UP001156670"/>
    </source>
</evidence>
<dbReference type="InterPro" id="IPR001387">
    <property type="entry name" value="Cro/C1-type_HTH"/>
</dbReference>
<reference evidence="3" key="1">
    <citation type="journal article" date="2019" name="Int. J. Syst. Evol. Microbiol.">
        <title>The Global Catalogue of Microorganisms (GCM) 10K type strain sequencing project: providing services to taxonomists for standard genome sequencing and annotation.</title>
        <authorList>
            <consortium name="The Broad Institute Genomics Platform"/>
            <consortium name="The Broad Institute Genome Sequencing Center for Infectious Disease"/>
            <person name="Wu L."/>
            <person name="Ma J."/>
        </authorList>
    </citation>
    <scope>NUCLEOTIDE SEQUENCE [LARGE SCALE GENOMIC DNA]</scope>
    <source>
        <strain evidence="3">NBRC 111980</strain>
    </source>
</reference>
<dbReference type="InterPro" id="IPR010982">
    <property type="entry name" value="Lambda_DNA-bd_dom_sf"/>
</dbReference>
<dbReference type="Gene3D" id="1.10.260.40">
    <property type="entry name" value="lambda repressor-like DNA-binding domains"/>
    <property type="match status" value="1"/>
</dbReference>
<dbReference type="CDD" id="cd00093">
    <property type="entry name" value="HTH_XRE"/>
    <property type="match status" value="1"/>
</dbReference>
<evidence type="ECO:0000313" key="2">
    <source>
        <dbReference type="EMBL" id="GLQ93477.1"/>
    </source>
</evidence>
<dbReference type="SUPFAM" id="SSF47413">
    <property type="entry name" value="lambda repressor-like DNA-binding domains"/>
    <property type="match status" value="1"/>
</dbReference>
<accession>A0ABQ5XQ25</accession>
<sequence length="123" mass="13332">MLTEFGKKLRTLRIEHGQTLSDLGKLLDLSSAFISAIETGRKPVPAGFARKAAEVLGLNAQEANELDRAASKNVVAINLPLEGKSDHAKELAVAFARRFETMSDADVKKLLGDLGDNTKKDKK</sequence>
<dbReference type="Pfam" id="PF13560">
    <property type="entry name" value="HTH_31"/>
    <property type="match status" value="1"/>
</dbReference>
<dbReference type="EMBL" id="BSOB01000018">
    <property type="protein sequence ID" value="GLQ93477.1"/>
    <property type="molecule type" value="Genomic_DNA"/>
</dbReference>
<dbReference type="RefSeq" id="WP_284321189.1">
    <property type="nucleotide sequence ID" value="NZ_BSOB01000018.1"/>
</dbReference>
<feature type="domain" description="HTH cro/C1-type" evidence="1">
    <location>
        <begin position="9"/>
        <end position="63"/>
    </location>
</feature>
<dbReference type="PROSITE" id="PS50943">
    <property type="entry name" value="HTH_CROC1"/>
    <property type="match status" value="1"/>
</dbReference>